<gene>
    <name evidence="3" type="ORF">BFO01nite_13060</name>
</gene>
<dbReference type="EMBL" id="BJOL01000006">
    <property type="protein sequence ID" value="GED57174.1"/>
    <property type="molecule type" value="Genomic_DNA"/>
</dbReference>
<dbReference type="InterPro" id="IPR006674">
    <property type="entry name" value="HD_domain"/>
</dbReference>
<dbReference type="PROSITE" id="PS51831">
    <property type="entry name" value="HD"/>
    <property type="match status" value="1"/>
</dbReference>
<dbReference type="NCBIfam" id="NF002205">
    <property type="entry name" value="PRK01096.1"/>
    <property type="match status" value="1"/>
</dbReference>
<evidence type="ECO:0000313" key="3">
    <source>
        <dbReference type="EMBL" id="GED57174.1"/>
    </source>
</evidence>
<dbReference type="Pfam" id="PF01966">
    <property type="entry name" value="HD"/>
    <property type="match status" value="1"/>
</dbReference>
<reference evidence="3 4" key="1">
    <citation type="submission" date="2019-06" db="EMBL/GenBank/DDBJ databases">
        <title>Whole genome shotgun sequence of Brevibacillus formosus NBRC 15716.</title>
        <authorList>
            <person name="Hosoyama A."/>
            <person name="Uohara A."/>
            <person name="Ohji S."/>
            <person name="Ichikawa N."/>
        </authorList>
    </citation>
    <scope>NUCLEOTIDE SEQUENCE [LARGE SCALE GENOMIC DNA]</scope>
    <source>
        <strain evidence="3 4">NBRC 15716</strain>
    </source>
</reference>
<dbReference type="InterPro" id="IPR023293">
    <property type="entry name" value="dGTP_triP_hydro_central_sf"/>
</dbReference>
<organism evidence="3 4">
    <name type="scientific">Brevibacillus formosus</name>
    <dbReference type="NCBI Taxonomy" id="54913"/>
    <lineage>
        <taxon>Bacteria</taxon>
        <taxon>Bacillati</taxon>
        <taxon>Bacillota</taxon>
        <taxon>Bacilli</taxon>
        <taxon>Bacillales</taxon>
        <taxon>Paenibacillaceae</taxon>
        <taxon>Brevibacillus</taxon>
    </lineage>
</organism>
<dbReference type="NCBIfam" id="TIGR01353">
    <property type="entry name" value="dGTP_triPase"/>
    <property type="match status" value="1"/>
</dbReference>
<dbReference type="PANTHER" id="PTHR11373">
    <property type="entry name" value="DEOXYNUCLEOSIDE TRIPHOSPHATE TRIPHOSPHOHYDROLASE"/>
    <property type="match status" value="1"/>
</dbReference>
<dbReference type="SUPFAM" id="SSF109604">
    <property type="entry name" value="HD-domain/PDEase-like"/>
    <property type="match status" value="1"/>
</dbReference>
<evidence type="ECO:0000256" key="1">
    <source>
        <dbReference type="ARBA" id="ARBA00022801"/>
    </source>
</evidence>
<dbReference type="PANTHER" id="PTHR11373:SF32">
    <property type="entry name" value="DEOXYGUANOSINETRIPHOSPHATE TRIPHOSPHOHYDROLASE"/>
    <property type="match status" value="1"/>
</dbReference>
<comment type="caution">
    <text evidence="3">The sequence shown here is derived from an EMBL/GenBank/DDBJ whole genome shotgun (WGS) entry which is preliminary data.</text>
</comment>
<keyword evidence="4" id="KW-1185">Reference proteome</keyword>
<proteinExistence type="predicted"/>
<dbReference type="Proteomes" id="UP000319498">
    <property type="component" value="Unassembled WGS sequence"/>
</dbReference>
<evidence type="ECO:0000313" key="4">
    <source>
        <dbReference type="Proteomes" id="UP000319498"/>
    </source>
</evidence>
<sequence length="474" mass="55218">MSRMEWRKLLNGNRIRKSETLYVKKQRNEFDKDYERIIYSSSLRRLQDKAQVFPLQENDFTRTRLTHSLEVASLGQSIAWEIGIWLLEEKKIFKDFWQAKELASLVEVTCLVHDLGNPPFGHYGEDIIRSWFQNWFESDTFKEIQKKYIDNGDVPLNNQQMNDFKFFEGNAQAIRILSKLQFLNDEYGANFTLGSLATLMKYPWSSDHEYATSKKKFGYFYSERELFEKLKKEVGIGEQRHPATYLLEAADDIAYLTADIEDGVKKRAVPWEEIYSGTIKKFFGDNYPDHFTKLEEHRLKAIKNKVPNRELVGVQNFKVMAQGIMIEAVIDSFKENYESIMEGSFKGDLLENSSAKQLKEELVNISIEYCYKNTEVLTLELVGDRVLNELLNFFVDAVVKIDKKPKAKLREEKILHLVSANFRHIQTLKEGGPKIEINELSLYMRLLLVTDFISGMTDSYAVNLHQQLSGIKLP</sequence>
<evidence type="ECO:0000259" key="2">
    <source>
        <dbReference type="PROSITE" id="PS51831"/>
    </source>
</evidence>
<dbReference type="Gene3D" id="1.10.3210.10">
    <property type="entry name" value="Hypothetical protein af1432"/>
    <property type="match status" value="1"/>
</dbReference>
<dbReference type="Gene3D" id="1.10.3550.10">
    <property type="entry name" value="eoxyguanosinetriphosphate triphosphohydrolase domain-like"/>
    <property type="match status" value="1"/>
</dbReference>
<feature type="domain" description="HD" evidence="2">
    <location>
        <begin position="64"/>
        <end position="256"/>
    </location>
</feature>
<keyword evidence="1" id="KW-0378">Hydrolase</keyword>
<dbReference type="InterPro" id="IPR006261">
    <property type="entry name" value="dGTPase"/>
</dbReference>
<dbReference type="InterPro" id="IPR027432">
    <property type="entry name" value="dGTP_triphosphohydrolase_C"/>
</dbReference>
<dbReference type="CDD" id="cd00077">
    <property type="entry name" value="HDc"/>
    <property type="match status" value="1"/>
</dbReference>
<dbReference type="Gene3D" id="1.10.3410.10">
    <property type="entry name" value="putative deoxyguanosinetriphosphate triphosphohydrolase like domain"/>
    <property type="match status" value="1"/>
</dbReference>
<protein>
    <submittedName>
        <fullName evidence="3">Deoxyguanosinetriphosphate triphosphohydrolase-like protein</fullName>
    </submittedName>
</protein>
<name>A0ABQ0T1A8_9BACL</name>
<accession>A0ABQ0T1A8</accession>
<dbReference type="InterPro" id="IPR003607">
    <property type="entry name" value="HD/PDEase_dom"/>
</dbReference>
<dbReference type="SMART" id="SM00471">
    <property type="entry name" value="HDc"/>
    <property type="match status" value="1"/>
</dbReference>
<dbReference type="InterPro" id="IPR050135">
    <property type="entry name" value="dGTPase-like"/>
</dbReference>